<evidence type="ECO:0000256" key="1">
    <source>
        <dbReference type="ARBA" id="ARBA00000488"/>
    </source>
</evidence>
<evidence type="ECO:0000256" key="8">
    <source>
        <dbReference type="ARBA" id="ARBA00022786"/>
    </source>
</evidence>
<feature type="active site" description="Glycyl thioester intermediate" evidence="10">
    <location>
        <position position="571"/>
    </location>
</feature>
<gene>
    <name evidence="13" type="ORF">F383_05988</name>
</gene>
<evidence type="ECO:0000256" key="2">
    <source>
        <dbReference type="ARBA" id="ARBA00002457"/>
    </source>
</evidence>
<dbReference type="Gene3D" id="3.50.50.80">
    <property type="entry name" value="Ubiquitin-activating enzyme E1, inactive adenylation domain, subdomain 1"/>
    <property type="match status" value="1"/>
</dbReference>
<dbReference type="Pfam" id="PF00899">
    <property type="entry name" value="ThiF"/>
    <property type="match status" value="2"/>
</dbReference>
<dbReference type="InterPro" id="IPR038252">
    <property type="entry name" value="UBA_E1_C_sf"/>
</dbReference>
<dbReference type="FunFam" id="3.10.290.60:FF:000001">
    <property type="entry name" value="Ubiquitin-activating enzyme E1 2"/>
    <property type="match status" value="1"/>
</dbReference>
<dbReference type="UniPathway" id="UPA00143"/>
<dbReference type="Proteomes" id="UP000032142">
    <property type="component" value="Unassembled WGS sequence"/>
</dbReference>
<feature type="domain" description="Ubiquitin-activating enzyme E1 C-terminal" evidence="12">
    <location>
        <begin position="867"/>
        <end position="989"/>
    </location>
</feature>
<organism evidence="13 14">
    <name type="scientific">Gossypium arboreum</name>
    <name type="common">Tree cotton</name>
    <name type="synonym">Gossypium nanking</name>
    <dbReference type="NCBI Taxonomy" id="29729"/>
    <lineage>
        <taxon>Eukaryota</taxon>
        <taxon>Viridiplantae</taxon>
        <taxon>Streptophyta</taxon>
        <taxon>Embryophyta</taxon>
        <taxon>Tracheophyta</taxon>
        <taxon>Spermatophyta</taxon>
        <taxon>Magnoliopsida</taxon>
        <taxon>eudicotyledons</taxon>
        <taxon>Gunneridae</taxon>
        <taxon>Pentapetalae</taxon>
        <taxon>rosids</taxon>
        <taxon>malvids</taxon>
        <taxon>Malvales</taxon>
        <taxon>Malvaceae</taxon>
        <taxon>Malvoideae</taxon>
        <taxon>Gossypium</taxon>
    </lineage>
</organism>
<comment type="caution">
    <text evidence="13">The sequence shown here is derived from an EMBL/GenBank/DDBJ whole genome shotgun (WGS) entry which is preliminary data.</text>
</comment>
<comment type="function">
    <text evidence="2">Activates ubiquitin by first adenylating its C-terminal glycine residue with ATP, and thereafter linking this residue to the side chain of a cysteine residue in E1, yielding a ubiquitin-E1 thioester and free AMP.</text>
</comment>
<dbReference type="Pfam" id="PF09358">
    <property type="entry name" value="E1_UFD"/>
    <property type="match status" value="1"/>
</dbReference>
<dbReference type="PRINTS" id="PR01849">
    <property type="entry name" value="UBIQUITINACT"/>
</dbReference>
<evidence type="ECO:0000259" key="12">
    <source>
        <dbReference type="SMART" id="SM00985"/>
    </source>
</evidence>
<dbReference type="InterPro" id="IPR045886">
    <property type="entry name" value="ThiF/MoeB/HesA"/>
</dbReference>
<dbReference type="Gene3D" id="1.10.10.2660">
    <property type="entry name" value="Ubiquitin-activating enzyme E1, SCCH domain"/>
    <property type="match status" value="1"/>
</dbReference>
<dbReference type="InterPro" id="IPR042449">
    <property type="entry name" value="Ub-E1_IAD_1"/>
</dbReference>
<proteinExistence type="inferred from homology"/>
<dbReference type="FunFam" id="3.40.50.720:FF:000015">
    <property type="entry name" value="Ubiquitin-activating enzyme E1 1"/>
    <property type="match status" value="1"/>
</dbReference>
<evidence type="ECO:0000256" key="6">
    <source>
        <dbReference type="ARBA" id="ARBA00022598"/>
    </source>
</evidence>
<dbReference type="GO" id="GO:0019948">
    <property type="term" value="F:SUMO activating enzyme activity"/>
    <property type="evidence" value="ECO:0007669"/>
    <property type="project" value="TreeGrafter"/>
</dbReference>
<dbReference type="PROSITE" id="PS00536">
    <property type="entry name" value="UBIQUITIN_ACTIVAT_1"/>
    <property type="match status" value="1"/>
</dbReference>
<keyword evidence="7 11" id="KW-0547">Nucleotide-binding</keyword>
<comment type="similarity">
    <text evidence="4 11">Belongs to the ubiquitin-activating E1 family.</text>
</comment>
<dbReference type="GO" id="GO:0005737">
    <property type="term" value="C:cytoplasm"/>
    <property type="evidence" value="ECO:0007669"/>
    <property type="project" value="TreeGrafter"/>
</dbReference>
<dbReference type="GO" id="GO:0005524">
    <property type="term" value="F:ATP binding"/>
    <property type="evidence" value="ECO:0007669"/>
    <property type="project" value="UniProtKB-KW"/>
</dbReference>
<evidence type="ECO:0000313" key="14">
    <source>
        <dbReference type="Proteomes" id="UP000032142"/>
    </source>
</evidence>
<dbReference type="PROSITE" id="PS00865">
    <property type="entry name" value="UBIQUITIN_ACTIVAT_2"/>
    <property type="match status" value="1"/>
</dbReference>
<accession>A0A0B0MWQ9</accession>
<dbReference type="AlphaFoldDB" id="A0A0B0MWQ9"/>
<dbReference type="InterPro" id="IPR018074">
    <property type="entry name" value="UBQ-activ_enz_E1_CS"/>
</dbReference>
<dbReference type="InterPro" id="IPR035985">
    <property type="entry name" value="Ubiquitin-activating_enz"/>
</dbReference>
<dbReference type="SMART" id="SM00985">
    <property type="entry name" value="UBA_e1_C"/>
    <property type="match status" value="1"/>
</dbReference>
<evidence type="ECO:0000256" key="9">
    <source>
        <dbReference type="ARBA" id="ARBA00022840"/>
    </source>
</evidence>
<dbReference type="InterPro" id="IPR019572">
    <property type="entry name" value="UBA_E1_SCCH"/>
</dbReference>
<sequence>MLPRKRAGEGAVVGESENNNIKDVCVTSAIKKHRICAIAATCLTLAVYGHETMQHLFASNILISGMQGLGAEIAKNLILAGVKSVTLHDGGIVELWDLSSNFAFSENDVGKNRALASVQKLQELNNAVLVSTLTTKLTKEHLSDFQAVVFTDLRLQKALEFNDYCHNHKPPISFVKTEVRGLFGWDFVMFSEVQGMTELNDGKSQKIRSAKPYSFTLEEDTTNFGTYVKGGIVSQVKQPKVLKFKPLREALKDPGDFLLSDFSKFDHLPLLHLAFQALDKFISEFDCLPVAGSEKDAEKLTSIAANINECLGEGKVQDINPKLLRCFAFGARAVLNPMAAMFGGIVGQEVVKACSGKFHPLFQFFYFDSVVSLPVEPLDPNDFKPLNSRYDAQILVFGTKLQKKLKDAKVFIVGSGALGCEFLKNLALMGVSCGSQGKLTIADDDVIEKSNLSRQFLFRDWNIGQAKSTISASAAASINSQLKIEALQNRVGPETESVFNDAFGENLTVAINALDNVDARLYVDQRCLYFQKPLLESGTLGAKCNTQMVIPYLTENYGASRDPPEKQAPVCTVHSFPHNIDHCLTWARSEFEGLLEKTPAEVNAYLSNPVEYATSMRNAADAQARDNLERILECLDRGKCETFQGCVTWARLRFEDYFVNRIKQLKFTFPEDAATSTGAPFWSASKRFPHPLQFSAVDPSQLQFIMAASILRAETFDSPVSDLVKNPKMLAEAVEKVIVPDFQPKEGVKIATDEKATRSAGSVDDVAVINQLLLKLELCRNNLSSEFRMKPIKFEKDDDTNFHVDLIAGLANMRARNHSIPEVDKLKAKLIAGRIIRSIATATAMATGLVCLKLYKVLDGAHKVEDYRNTFTNLALPLFSMAEPVPPKVLKHRDMKWTVWDRWVLRDNPTLKQVIKWLKGNGLNAYSISYGNCLLFNSLFLRHRQRLDKKVVEVVREFAKAGLPPYRSHVDVSVACDDNEGNDMDIPPISIYYH</sequence>
<evidence type="ECO:0000256" key="11">
    <source>
        <dbReference type="RuleBase" id="RU000519"/>
    </source>
</evidence>
<dbReference type="EMBL" id="JRRC01425585">
    <property type="protein sequence ID" value="KHG05205.1"/>
    <property type="molecule type" value="Genomic_DNA"/>
</dbReference>
<evidence type="ECO:0000256" key="10">
    <source>
        <dbReference type="PROSITE-ProRule" id="PRU10132"/>
    </source>
</evidence>
<dbReference type="EC" id="6.2.1.45" evidence="5"/>
<dbReference type="FunFam" id="3.50.50.80:FF:000001">
    <property type="entry name" value="ubiquitin-like modifier-activating enzyme 1"/>
    <property type="match status" value="1"/>
</dbReference>
<dbReference type="InterPro" id="IPR018075">
    <property type="entry name" value="UBQ-activ_enz_E1"/>
</dbReference>
<dbReference type="Pfam" id="PF10585">
    <property type="entry name" value="UBA_E1_SCCH"/>
    <property type="match status" value="1"/>
</dbReference>
<dbReference type="InterPro" id="IPR042063">
    <property type="entry name" value="Ubi_acti_E1_SCCH"/>
</dbReference>
<dbReference type="Gene3D" id="3.40.50.720">
    <property type="entry name" value="NAD(P)-binding Rossmann-like Domain"/>
    <property type="match status" value="1"/>
</dbReference>
<dbReference type="SUPFAM" id="SSF69572">
    <property type="entry name" value="Activating enzymes of the ubiquitin-like proteins"/>
    <property type="match status" value="2"/>
</dbReference>
<dbReference type="GO" id="GO:0004839">
    <property type="term" value="F:ubiquitin activating enzyme activity"/>
    <property type="evidence" value="ECO:0007669"/>
    <property type="project" value="UniProtKB-EC"/>
</dbReference>
<dbReference type="GO" id="GO:0031510">
    <property type="term" value="C:SUMO activating enzyme complex"/>
    <property type="evidence" value="ECO:0007669"/>
    <property type="project" value="TreeGrafter"/>
</dbReference>
<evidence type="ECO:0000313" key="13">
    <source>
        <dbReference type="EMBL" id="KHG05205.1"/>
    </source>
</evidence>
<dbReference type="InterPro" id="IPR000594">
    <property type="entry name" value="ThiF_NAD_FAD-bd"/>
</dbReference>
<dbReference type="InterPro" id="IPR000011">
    <property type="entry name" value="UBQ/SUMO-activ_enz_E1-like"/>
</dbReference>
<evidence type="ECO:0000256" key="5">
    <source>
        <dbReference type="ARBA" id="ARBA00012990"/>
    </source>
</evidence>
<comment type="catalytic activity">
    <reaction evidence="1">
        <text>ATP + ubiquitin + [E1 ubiquitin-activating enzyme]-L-cysteine = AMP + diphosphate + S-ubiquitinyl-[E1 ubiquitin-activating enzyme]-L-cysteine.</text>
        <dbReference type="EC" id="6.2.1.45"/>
    </reaction>
</comment>
<dbReference type="Gene3D" id="3.40.50.12550">
    <property type="entry name" value="Ubiquitin-activating enzyme E1, inactive adenylation domain, subdomain 2"/>
    <property type="match status" value="1"/>
</dbReference>
<name>A0A0B0MWQ9_GOSAR</name>
<keyword evidence="14" id="KW-1185">Reference proteome</keyword>
<dbReference type="FunFam" id="1.10.10.2660:FF:000002">
    <property type="entry name" value="Ubiquitin-activating enzyme E1 2"/>
    <property type="match status" value="1"/>
</dbReference>
<dbReference type="PANTHER" id="PTHR10953:SF215">
    <property type="entry name" value="UBIQUITIN-ACTIVATING ENZYME E1 1"/>
    <property type="match status" value="1"/>
</dbReference>
<protein>
    <recommendedName>
        <fullName evidence="5">E1 ubiquitin-activating enzyme</fullName>
        <ecNumber evidence="5">6.2.1.45</ecNumber>
    </recommendedName>
</protein>
<evidence type="ECO:0000256" key="4">
    <source>
        <dbReference type="ARBA" id="ARBA00005673"/>
    </source>
</evidence>
<comment type="pathway">
    <text evidence="3">Protein modification; protein ubiquitination.</text>
</comment>
<dbReference type="GO" id="GO:0016925">
    <property type="term" value="P:protein sumoylation"/>
    <property type="evidence" value="ECO:0007669"/>
    <property type="project" value="TreeGrafter"/>
</dbReference>
<dbReference type="InterPro" id="IPR033127">
    <property type="entry name" value="UBQ-activ_enz_E1_Cys_AS"/>
</dbReference>
<reference evidence="14" key="1">
    <citation type="submission" date="2014-09" db="EMBL/GenBank/DDBJ databases">
        <authorList>
            <person name="Mudge J."/>
            <person name="Ramaraj T."/>
            <person name="Lindquist I.E."/>
            <person name="Bharti A.K."/>
            <person name="Sundararajan A."/>
            <person name="Cameron C.T."/>
            <person name="Woodward J.E."/>
            <person name="May G.D."/>
            <person name="Brubaker C."/>
            <person name="Broadhvest J."/>
            <person name="Wilkins T.A."/>
        </authorList>
    </citation>
    <scope>NUCLEOTIDE SEQUENCE</scope>
    <source>
        <strain evidence="14">cv. AKA8401</strain>
    </source>
</reference>
<keyword evidence="9 11" id="KW-0067">ATP-binding</keyword>
<keyword evidence="6 11" id="KW-0436">Ligase</keyword>
<evidence type="ECO:0000256" key="7">
    <source>
        <dbReference type="ARBA" id="ARBA00022741"/>
    </source>
</evidence>
<evidence type="ECO:0000256" key="3">
    <source>
        <dbReference type="ARBA" id="ARBA00004906"/>
    </source>
</evidence>
<dbReference type="NCBIfam" id="TIGR01408">
    <property type="entry name" value="Ube1"/>
    <property type="match status" value="1"/>
</dbReference>
<dbReference type="PANTHER" id="PTHR10953">
    <property type="entry name" value="UBIQUITIN-ACTIVATING ENZYME E1"/>
    <property type="match status" value="1"/>
</dbReference>
<keyword evidence="8 11" id="KW-0833">Ubl conjugation pathway</keyword>
<dbReference type="InterPro" id="IPR018965">
    <property type="entry name" value="Ub-activating_enz_E1_C"/>
</dbReference>
<dbReference type="Gene3D" id="3.10.290.60">
    <property type="entry name" value="Ubiquitin-activating enzyme E1, UFD domain"/>
    <property type="match status" value="1"/>
</dbReference>
<dbReference type="CDD" id="cd01490">
    <property type="entry name" value="Ube1_repeat2"/>
    <property type="match status" value="1"/>
</dbReference>